<sequence length="141" mass="15526">MTLRDDVVQMMRDRAAARVWLTTLASPTSDFDELAIAAGLAPLGRAWVSVDGGRAEHFLAGLLRVDLAYKSEVMPEHRAEWLASEFVRAFGRYDVRFATNSPDLPDRFPFGWTPATGLAFDAGLAVIGRHGAAIYWVGDED</sequence>
<keyword evidence="2" id="KW-1185">Reference proteome</keyword>
<name>A0A0M0F2S9_CELCE</name>
<reference evidence="1 2" key="1">
    <citation type="journal article" date="2015" name="Sci. Rep.">
        <title>Functional and structural properties of a novel cellulosome-like multienzyme complex: efficient glycoside hydrolysis of water-insoluble 7-xylosyl-10-deacetylpaclitaxel.</title>
        <authorList>
            <person name="Dou T.Y."/>
            <person name="Luan H.W."/>
            <person name="Ge G.B."/>
            <person name="Dong M.M."/>
            <person name="Zou H.F."/>
            <person name="He Y.Q."/>
            <person name="Cui P."/>
            <person name="Wang J.Y."/>
            <person name="Hao D.C."/>
            <person name="Yang S.L."/>
            <person name="Yang L."/>
        </authorList>
    </citation>
    <scope>NUCLEOTIDE SEQUENCE [LARGE SCALE GENOMIC DNA]</scope>
    <source>
        <strain evidence="1 2">F16</strain>
    </source>
</reference>
<accession>A0A0M0F2S9</accession>
<gene>
    <name evidence="1" type="ORF">M768_19215</name>
</gene>
<protein>
    <submittedName>
        <fullName evidence="1">Uncharacterized protein</fullName>
    </submittedName>
</protein>
<dbReference type="RefSeq" id="WP_053371818.1">
    <property type="nucleotide sequence ID" value="NZ_KQ435296.1"/>
</dbReference>
<dbReference type="PATRIC" id="fig|1350482.3.peg.4191"/>
<evidence type="ECO:0000313" key="2">
    <source>
        <dbReference type="Proteomes" id="UP000037387"/>
    </source>
</evidence>
<dbReference type="Proteomes" id="UP000037387">
    <property type="component" value="Unassembled WGS sequence"/>
</dbReference>
<comment type="caution">
    <text evidence="1">The sequence shown here is derived from an EMBL/GenBank/DDBJ whole genome shotgun (WGS) entry which is preliminary data.</text>
</comment>
<dbReference type="AlphaFoldDB" id="A0A0M0F2S9"/>
<proteinExistence type="predicted"/>
<evidence type="ECO:0000313" key="1">
    <source>
        <dbReference type="EMBL" id="KON71697.1"/>
    </source>
</evidence>
<dbReference type="EMBL" id="ATNL01000015">
    <property type="protein sequence ID" value="KON71697.1"/>
    <property type="molecule type" value="Genomic_DNA"/>
</dbReference>
<organism evidence="1 2">
    <name type="scientific">Cellulosimicrobium cellulans F16</name>
    <dbReference type="NCBI Taxonomy" id="1350482"/>
    <lineage>
        <taxon>Bacteria</taxon>
        <taxon>Bacillati</taxon>
        <taxon>Actinomycetota</taxon>
        <taxon>Actinomycetes</taxon>
        <taxon>Micrococcales</taxon>
        <taxon>Promicromonosporaceae</taxon>
        <taxon>Cellulosimicrobium</taxon>
    </lineage>
</organism>